<dbReference type="PIRSF" id="PIRSF006483">
    <property type="entry name" value="Membrane_protein_YitT"/>
    <property type="match status" value="1"/>
</dbReference>
<dbReference type="InterPro" id="IPR019264">
    <property type="entry name" value="DUF2179"/>
</dbReference>
<dbReference type="RefSeq" id="WP_158363498.1">
    <property type="nucleotide sequence ID" value="NZ_JAOQKC010000010.1"/>
</dbReference>
<feature type="transmembrane region" description="Helical" evidence="6">
    <location>
        <begin position="12"/>
        <end position="30"/>
    </location>
</feature>
<dbReference type="InterPro" id="IPR051461">
    <property type="entry name" value="UPF0750_membrane"/>
</dbReference>
<evidence type="ECO:0000256" key="3">
    <source>
        <dbReference type="ARBA" id="ARBA00022692"/>
    </source>
</evidence>
<keyword evidence="4 6" id="KW-1133">Transmembrane helix</keyword>
<dbReference type="Pfam" id="PF02588">
    <property type="entry name" value="YitT_membrane"/>
    <property type="match status" value="1"/>
</dbReference>
<evidence type="ECO:0000256" key="5">
    <source>
        <dbReference type="ARBA" id="ARBA00023136"/>
    </source>
</evidence>
<evidence type="ECO:0000313" key="9">
    <source>
        <dbReference type="Proteomes" id="UP001652461"/>
    </source>
</evidence>
<evidence type="ECO:0000256" key="1">
    <source>
        <dbReference type="ARBA" id="ARBA00004651"/>
    </source>
</evidence>
<dbReference type="Proteomes" id="UP001652461">
    <property type="component" value="Unassembled WGS sequence"/>
</dbReference>
<proteinExistence type="predicted"/>
<reference evidence="8 9" key="1">
    <citation type="journal article" date="2021" name="ISME Commun">
        <title>Automated analysis of genomic sequences facilitates high-throughput and comprehensive description of bacteria.</title>
        <authorList>
            <person name="Hitch T.C.A."/>
        </authorList>
    </citation>
    <scope>NUCLEOTIDE SEQUENCE [LARGE SCALE GENOMIC DNA]</scope>
    <source>
        <strain evidence="8 9">Sanger_04</strain>
    </source>
</reference>
<feature type="domain" description="DUF2179" evidence="7">
    <location>
        <begin position="227"/>
        <end position="281"/>
    </location>
</feature>
<evidence type="ECO:0000256" key="6">
    <source>
        <dbReference type="SAM" id="Phobius"/>
    </source>
</evidence>
<evidence type="ECO:0000256" key="4">
    <source>
        <dbReference type="ARBA" id="ARBA00022989"/>
    </source>
</evidence>
<keyword evidence="9" id="KW-1185">Reference proteome</keyword>
<dbReference type="Gene3D" id="3.30.70.120">
    <property type="match status" value="1"/>
</dbReference>
<feature type="transmembrane region" description="Helical" evidence="6">
    <location>
        <begin position="58"/>
        <end position="77"/>
    </location>
</feature>
<organism evidence="8 9">
    <name type="scientific">Laedolimicola ammoniilytica</name>
    <dbReference type="NCBI Taxonomy" id="2981771"/>
    <lineage>
        <taxon>Bacteria</taxon>
        <taxon>Bacillati</taxon>
        <taxon>Bacillota</taxon>
        <taxon>Clostridia</taxon>
        <taxon>Lachnospirales</taxon>
        <taxon>Lachnospiraceae</taxon>
        <taxon>Laedolimicola</taxon>
    </lineage>
</organism>
<comment type="caution">
    <text evidence="8">The sequence shown here is derived from an EMBL/GenBank/DDBJ whole genome shotgun (WGS) entry which is preliminary data.</text>
</comment>
<feature type="transmembrane region" description="Helical" evidence="6">
    <location>
        <begin position="84"/>
        <end position="106"/>
    </location>
</feature>
<sequence>MSVTRKMKLRDILLIVVGTALMAFAVASIFDPSSLITGGFSGLAIIIRQLTKKLVPGGVPLSVTNLILNVPFLLLAVKLKGFRYLLRTGFATVMLSFWLSVLPVIPIAEGDLLLSALYGGLIMGVGIGLVFVAQATTGGTDLIAALIQHFLRHYSTASIMWILDTLIVLFGAYLFGVQMTLYAIIAIYLTSHIADGLIDGLKFSKAAFIITEKPDELSQILMTDLDRGVTGISATGMYSGDAKNMLFCVVAKKEIVQLKELTKECDPNAFVIVTDVREVLGEGFIER</sequence>
<name>A0ABT2RXI5_9FIRM</name>
<feature type="transmembrane region" description="Helical" evidence="6">
    <location>
        <begin position="112"/>
        <end position="133"/>
    </location>
</feature>
<keyword evidence="2" id="KW-1003">Cell membrane</keyword>
<evidence type="ECO:0000259" key="7">
    <source>
        <dbReference type="Pfam" id="PF10035"/>
    </source>
</evidence>
<dbReference type="InterPro" id="IPR015867">
    <property type="entry name" value="N-reg_PII/ATP_PRibTrfase_C"/>
</dbReference>
<comment type="subcellular location">
    <subcellularLocation>
        <location evidence="1">Cell membrane</location>
        <topology evidence="1">Multi-pass membrane protein</topology>
    </subcellularLocation>
</comment>
<dbReference type="InterPro" id="IPR003740">
    <property type="entry name" value="YitT"/>
</dbReference>
<dbReference type="PANTHER" id="PTHR33545">
    <property type="entry name" value="UPF0750 MEMBRANE PROTEIN YITT-RELATED"/>
    <property type="match status" value="1"/>
</dbReference>
<evidence type="ECO:0000313" key="8">
    <source>
        <dbReference type="EMBL" id="MCU6697025.1"/>
    </source>
</evidence>
<evidence type="ECO:0000256" key="2">
    <source>
        <dbReference type="ARBA" id="ARBA00022475"/>
    </source>
</evidence>
<protein>
    <submittedName>
        <fullName evidence="8">YitT family protein</fullName>
    </submittedName>
</protein>
<dbReference type="PANTHER" id="PTHR33545:SF9">
    <property type="entry name" value="UPF0750 MEMBRANE PROTEIN YITE"/>
    <property type="match status" value="1"/>
</dbReference>
<keyword evidence="3 6" id="KW-0812">Transmembrane</keyword>
<accession>A0ABT2RXI5</accession>
<keyword evidence="5 6" id="KW-0472">Membrane</keyword>
<dbReference type="CDD" id="cd16380">
    <property type="entry name" value="YitT_C"/>
    <property type="match status" value="1"/>
</dbReference>
<gene>
    <name evidence="8" type="ORF">OCV63_08960</name>
</gene>
<dbReference type="EMBL" id="JAOQKC010000010">
    <property type="protein sequence ID" value="MCU6697025.1"/>
    <property type="molecule type" value="Genomic_DNA"/>
</dbReference>
<dbReference type="Pfam" id="PF10035">
    <property type="entry name" value="DUF2179"/>
    <property type="match status" value="1"/>
</dbReference>